<evidence type="ECO:0000256" key="2">
    <source>
        <dbReference type="SAM" id="Phobius"/>
    </source>
</evidence>
<dbReference type="AlphaFoldDB" id="A0A843UNN8"/>
<evidence type="ECO:0000313" key="3">
    <source>
        <dbReference type="EMBL" id="MQL83896.1"/>
    </source>
</evidence>
<organism evidence="3 4">
    <name type="scientific">Colocasia esculenta</name>
    <name type="common">Wild taro</name>
    <name type="synonym">Arum esculentum</name>
    <dbReference type="NCBI Taxonomy" id="4460"/>
    <lineage>
        <taxon>Eukaryota</taxon>
        <taxon>Viridiplantae</taxon>
        <taxon>Streptophyta</taxon>
        <taxon>Embryophyta</taxon>
        <taxon>Tracheophyta</taxon>
        <taxon>Spermatophyta</taxon>
        <taxon>Magnoliopsida</taxon>
        <taxon>Liliopsida</taxon>
        <taxon>Araceae</taxon>
        <taxon>Aroideae</taxon>
        <taxon>Colocasieae</taxon>
        <taxon>Colocasia</taxon>
    </lineage>
</organism>
<keyword evidence="2" id="KW-0472">Membrane</keyword>
<gene>
    <name evidence="3" type="ORF">Taro_016383</name>
</gene>
<protein>
    <submittedName>
        <fullName evidence="3">Uncharacterized protein</fullName>
    </submittedName>
</protein>
<proteinExistence type="predicted"/>
<keyword evidence="2" id="KW-1133">Transmembrane helix</keyword>
<reference evidence="3" key="1">
    <citation type="submission" date="2017-07" db="EMBL/GenBank/DDBJ databases">
        <title>Taro Niue Genome Assembly and Annotation.</title>
        <authorList>
            <person name="Atibalentja N."/>
            <person name="Keating K."/>
            <person name="Fields C.J."/>
        </authorList>
    </citation>
    <scope>NUCLEOTIDE SEQUENCE</scope>
    <source>
        <strain evidence="3">Niue_2</strain>
        <tissue evidence="3">Leaf</tissue>
    </source>
</reference>
<dbReference type="EMBL" id="NMUH01000724">
    <property type="protein sequence ID" value="MQL83896.1"/>
    <property type="molecule type" value="Genomic_DNA"/>
</dbReference>
<feature type="transmembrane region" description="Helical" evidence="2">
    <location>
        <begin position="140"/>
        <end position="162"/>
    </location>
</feature>
<comment type="caution">
    <text evidence="3">The sequence shown here is derived from an EMBL/GenBank/DDBJ whole genome shotgun (WGS) entry which is preliminary data.</text>
</comment>
<feature type="compositionally biased region" description="Basic residues" evidence="1">
    <location>
        <begin position="15"/>
        <end position="25"/>
    </location>
</feature>
<keyword evidence="2" id="KW-0812">Transmembrane</keyword>
<evidence type="ECO:0000313" key="4">
    <source>
        <dbReference type="Proteomes" id="UP000652761"/>
    </source>
</evidence>
<dbReference type="Proteomes" id="UP000652761">
    <property type="component" value="Unassembled WGS sequence"/>
</dbReference>
<feature type="transmembrane region" description="Helical" evidence="2">
    <location>
        <begin position="106"/>
        <end position="128"/>
    </location>
</feature>
<feature type="region of interest" description="Disordered" evidence="1">
    <location>
        <begin position="1"/>
        <end position="25"/>
    </location>
</feature>
<sequence length="168" mass="19238">MASPCRFLPTQAGKPRIRSNGAHHHHPLCPSHRITCNNLGNKRTPNTVRFLSVIIRSYRYPRDAGKEAANEEQRRKRPTEEFTFSWGFLSLFCSASYTHFFRLFLLFLSCFVVLYCVPCSCIPATAFSPFPDCSKLSKTFLLWILICGSESDLLGTSFYYSVARPQRI</sequence>
<name>A0A843UNN8_COLES</name>
<evidence type="ECO:0000256" key="1">
    <source>
        <dbReference type="SAM" id="MobiDB-lite"/>
    </source>
</evidence>
<accession>A0A843UNN8</accession>
<keyword evidence="4" id="KW-1185">Reference proteome</keyword>